<comment type="caution">
    <text evidence="2">The sequence shown here is derived from an EMBL/GenBank/DDBJ whole genome shotgun (WGS) entry which is preliminary data.</text>
</comment>
<evidence type="ECO:0000259" key="1">
    <source>
        <dbReference type="Pfam" id="PF02754"/>
    </source>
</evidence>
<proteinExistence type="predicted"/>
<dbReference type="PANTHER" id="PTHR30296:SF0">
    <property type="entry name" value="LACTATE UTILIZATION PROTEIN A"/>
    <property type="match status" value="1"/>
</dbReference>
<dbReference type="PANTHER" id="PTHR30296">
    <property type="entry name" value="UNCHARACTERIZED PROTEIN YKGE"/>
    <property type="match status" value="1"/>
</dbReference>
<accession>K2NTN2</accession>
<sequence length="259" mass="27572">MNEDTIKKPRIGLFVTCLVDLFRPSVGFASVRLLEEAGCTVEVPMAQTCCGQPAYNSGDREDAAAIARQTIEAFEEFDYVVAPSGSCAGMLKKHYPSLLKGTSYEKRAEAFSAKVHELVSFLVDVLGATSVAAAGKGGSVTYHDSCSGLRELGIREQPRKLLNSIEGVEIREMENADVCCGFGGTFCVKYPDISNKIVEEKTACIEATGAQTLLAGDLGCLMNMAGKLHRQGSPIKVRHVAEVLAGMEDDTPAIGGGGR</sequence>
<dbReference type="EMBL" id="AMSI01000012">
    <property type="protein sequence ID" value="EKF41159.1"/>
    <property type="molecule type" value="Genomic_DNA"/>
</dbReference>
<dbReference type="Pfam" id="PF02754">
    <property type="entry name" value="CCG"/>
    <property type="match status" value="2"/>
</dbReference>
<gene>
    <name evidence="2" type="ORF">NA8A_16738</name>
</gene>
<evidence type="ECO:0000313" key="2">
    <source>
        <dbReference type="EMBL" id="EKF41159.1"/>
    </source>
</evidence>
<dbReference type="PATRIC" id="fig|1231190.3.peg.3461"/>
<dbReference type="AlphaFoldDB" id="K2NTN2"/>
<name>K2NTN2_9HYPH</name>
<dbReference type="STRING" id="721133.SAMN05216176_108121"/>
<dbReference type="GO" id="GO:0016491">
    <property type="term" value="F:oxidoreductase activity"/>
    <property type="evidence" value="ECO:0007669"/>
    <property type="project" value="UniProtKB-ARBA"/>
</dbReference>
<protein>
    <recommendedName>
        <fullName evidence="1">Cysteine-rich domain-containing protein</fullName>
    </recommendedName>
</protein>
<organism evidence="2 3">
    <name type="scientific">Nitratireductor indicus C115</name>
    <dbReference type="NCBI Taxonomy" id="1231190"/>
    <lineage>
        <taxon>Bacteria</taxon>
        <taxon>Pseudomonadati</taxon>
        <taxon>Pseudomonadota</taxon>
        <taxon>Alphaproteobacteria</taxon>
        <taxon>Hyphomicrobiales</taxon>
        <taxon>Phyllobacteriaceae</taxon>
        <taxon>Nitratireductor</taxon>
    </lineage>
</organism>
<dbReference type="InterPro" id="IPR004017">
    <property type="entry name" value="Cys_rich_dom"/>
</dbReference>
<feature type="domain" description="Cysteine-rich" evidence="1">
    <location>
        <begin position="12"/>
        <end position="92"/>
    </location>
</feature>
<dbReference type="OrthoDB" id="9770306at2"/>
<dbReference type="GO" id="GO:0005829">
    <property type="term" value="C:cytosol"/>
    <property type="evidence" value="ECO:0007669"/>
    <property type="project" value="TreeGrafter"/>
</dbReference>
<reference evidence="2 3" key="1">
    <citation type="journal article" date="2012" name="J. Bacteriol.">
        <title>Genome Sequence of Nitratireductor indicus Type Strain C115.</title>
        <authorList>
            <person name="Lai Q."/>
            <person name="Li G."/>
            <person name="Yu Z."/>
            <person name="Shao Z."/>
        </authorList>
    </citation>
    <scope>NUCLEOTIDE SEQUENCE [LARGE SCALE GENOMIC DNA]</scope>
    <source>
        <strain evidence="2 3">C115</strain>
    </source>
</reference>
<dbReference type="RefSeq" id="WP_009451547.1">
    <property type="nucleotide sequence ID" value="NZ_AMSI01000012.1"/>
</dbReference>
<feature type="domain" description="Cysteine-rich" evidence="1">
    <location>
        <begin position="140"/>
        <end position="224"/>
    </location>
</feature>
<evidence type="ECO:0000313" key="3">
    <source>
        <dbReference type="Proteomes" id="UP000007374"/>
    </source>
</evidence>
<dbReference type="eggNOG" id="COG0247">
    <property type="taxonomic scope" value="Bacteria"/>
</dbReference>
<keyword evidence="3" id="KW-1185">Reference proteome</keyword>
<dbReference type="Proteomes" id="UP000007374">
    <property type="component" value="Unassembled WGS sequence"/>
</dbReference>